<accession>A0ABW2UIA5</accession>
<reference evidence="6" key="1">
    <citation type="journal article" date="2019" name="Int. J. Syst. Evol. Microbiol.">
        <title>The Global Catalogue of Microorganisms (GCM) 10K type strain sequencing project: providing services to taxonomists for standard genome sequencing and annotation.</title>
        <authorList>
            <consortium name="The Broad Institute Genomics Platform"/>
            <consortium name="The Broad Institute Genome Sequencing Center for Infectious Disease"/>
            <person name="Wu L."/>
            <person name="Ma J."/>
        </authorList>
    </citation>
    <scope>NUCLEOTIDE SEQUENCE [LARGE SCALE GENOMIC DNA]</scope>
    <source>
        <strain evidence="6">CGMCC 1.12750</strain>
    </source>
</reference>
<keyword evidence="6" id="KW-1185">Reference proteome</keyword>
<dbReference type="EMBL" id="JBHTFQ010000002">
    <property type="protein sequence ID" value="MFC7703688.1"/>
    <property type="molecule type" value="Genomic_DNA"/>
</dbReference>
<comment type="similarity">
    <text evidence="1">Belongs to the FAH family.</text>
</comment>
<dbReference type="GO" id="GO:0016787">
    <property type="term" value="F:hydrolase activity"/>
    <property type="evidence" value="ECO:0007669"/>
    <property type="project" value="UniProtKB-KW"/>
</dbReference>
<dbReference type="InterPro" id="IPR051121">
    <property type="entry name" value="FAH"/>
</dbReference>
<evidence type="ECO:0000259" key="4">
    <source>
        <dbReference type="Pfam" id="PF01557"/>
    </source>
</evidence>
<organism evidence="5 6">
    <name type="scientific">Plastorhodobacter daqingensis</name>
    <dbReference type="NCBI Taxonomy" id="1387281"/>
    <lineage>
        <taxon>Bacteria</taxon>
        <taxon>Pseudomonadati</taxon>
        <taxon>Pseudomonadota</taxon>
        <taxon>Alphaproteobacteria</taxon>
        <taxon>Rhodobacterales</taxon>
        <taxon>Paracoccaceae</taxon>
        <taxon>Plastorhodobacter</taxon>
    </lineage>
</organism>
<dbReference type="Proteomes" id="UP001596516">
    <property type="component" value="Unassembled WGS sequence"/>
</dbReference>
<gene>
    <name evidence="5" type="ORF">ACFQXB_05725</name>
</gene>
<dbReference type="PANTHER" id="PTHR42796">
    <property type="entry name" value="FUMARYLACETOACETATE HYDROLASE DOMAIN-CONTAINING PROTEIN 2A-RELATED"/>
    <property type="match status" value="1"/>
</dbReference>
<dbReference type="RefSeq" id="WP_377400451.1">
    <property type="nucleotide sequence ID" value="NZ_JBHTFQ010000002.1"/>
</dbReference>
<dbReference type="SUPFAM" id="SSF56529">
    <property type="entry name" value="FAH"/>
    <property type="match status" value="1"/>
</dbReference>
<keyword evidence="2" id="KW-0479">Metal-binding</keyword>
<keyword evidence="5" id="KW-0378">Hydrolase</keyword>
<dbReference type="PANTHER" id="PTHR42796:SF4">
    <property type="entry name" value="FUMARYLACETOACETATE HYDROLASE DOMAIN-CONTAINING PROTEIN 2A"/>
    <property type="match status" value="1"/>
</dbReference>
<feature type="region of interest" description="Disordered" evidence="3">
    <location>
        <begin position="57"/>
        <end position="77"/>
    </location>
</feature>
<dbReference type="Gene3D" id="3.90.850.10">
    <property type="entry name" value="Fumarylacetoacetase-like, C-terminal domain"/>
    <property type="match status" value="1"/>
</dbReference>
<proteinExistence type="inferred from homology"/>
<name>A0ABW2UIA5_9RHOB</name>
<sequence>MRLASFQHEGTDTIGIEAGGKLYPLDDLWAAMGRKERFSDMRALIEAGAPALEAARAAAHHLEQKPEGSAGIDPEAVRWHPPVRRPYKICGIAMNNSASDSRKISAPDHPLFFLKPASSLVGHNEPIVVRDDYGSVHPEPELAVIIAETCRDVPVEEAMRYVFGYTILNDMTGNGMRAEDRVHYYALYPRADDPDQLERREQHLSYTARYKGTDTFGPMGPYLVTPDEVPDPHALDVRCWHNDDLIADDSTAYYTYSIPEIISFVSRYHSLWPGDVISLGTAFRPSAGQKRSLHTADVTSRGGAVSIEITGLGRLHNPVRKV</sequence>
<dbReference type="Pfam" id="PF01557">
    <property type="entry name" value="FAA_hydrolase"/>
    <property type="match status" value="1"/>
</dbReference>
<dbReference type="InterPro" id="IPR011234">
    <property type="entry name" value="Fumarylacetoacetase-like_C"/>
</dbReference>
<evidence type="ECO:0000256" key="3">
    <source>
        <dbReference type="SAM" id="MobiDB-lite"/>
    </source>
</evidence>
<evidence type="ECO:0000313" key="6">
    <source>
        <dbReference type="Proteomes" id="UP001596516"/>
    </source>
</evidence>
<evidence type="ECO:0000256" key="2">
    <source>
        <dbReference type="ARBA" id="ARBA00022723"/>
    </source>
</evidence>
<evidence type="ECO:0000313" key="5">
    <source>
        <dbReference type="EMBL" id="MFC7703688.1"/>
    </source>
</evidence>
<feature type="domain" description="Fumarylacetoacetase-like C-terminal" evidence="4">
    <location>
        <begin position="99"/>
        <end position="320"/>
    </location>
</feature>
<evidence type="ECO:0000256" key="1">
    <source>
        <dbReference type="ARBA" id="ARBA00010211"/>
    </source>
</evidence>
<comment type="caution">
    <text evidence="5">The sequence shown here is derived from an EMBL/GenBank/DDBJ whole genome shotgun (WGS) entry which is preliminary data.</text>
</comment>
<dbReference type="InterPro" id="IPR036663">
    <property type="entry name" value="Fumarylacetoacetase_C_sf"/>
</dbReference>
<protein>
    <submittedName>
        <fullName evidence="5">Fumarylacetoacetate hydrolase family protein</fullName>
    </submittedName>
</protein>